<dbReference type="OrthoDB" id="4082872at2759"/>
<protein>
    <recommendedName>
        <fullName evidence="1">Transcription regulator Rua1 C-terminal domain-containing protein</fullName>
    </recommendedName>
</protein>
<organism evidence="2 3">
    <name type="scientific">Yarrowia lipolytica</name>
    <name type="common">Candida lipolytica</name>
    <dbReference type="NCBI Taxonomy" id="4952"/>
    <lineage>
        <taxon>Eukaryota</taxon>
        <taxon>Fungi</taxon>
        <taxon>Dikarya</taxon>
        <taxon>Ascomycota</taxon>
        <taxon>Saccharomycotina</taxon>
        <taxon>Dipodascomycetes</taxon>
        <taxon>Dipodascales</taxon>
        <taxon>Dipodascales incertae sedis</taxon>
        <taxon>Yarrowia</taxon>
    </lineage>
</organism>
<gene>
    <name evidence="2" type="ORF">YALI1_F15291g</name>
</gene>
<proteinExistence type="predicted"/>
<dbReference type="VEuPathDB" id="FungiDB:YALI0_F11539g"/>
<evidence type="ECO:0000313" key="2">
    <source>
        <dbReference type="EMBL" id="AOW07000.1"/>
    </source>
</evidence>
<dbReference type="EMBL" id="CP017558">
    <property type="protein sequence ID" value="AOW07000.1"/>
    <property type="molecule type" value="Genomic_DNA"/>
</dbReference>
<dbReference type="InterPro" id="IPR028012">
    <property type="entry name" value="Rua1_C"/>
</dbReference>
<evidence type="ECO:0000259" key="1">
    <source>
        <dbReference type="Pfam" id="PF14616"/>
    </source>
</evidence>
<name>A0A1H6Q0N5_YARLL</name>
<dbReference type="Proteomes" id="UP000182444">
    <property type="component" value="Chromosome 1F"/>
</dbReference>
<dbReference type="VEuPathDB" id="FungiDB:YALI1_F15291g"/>
<sequence>MSNKPFSLKPLESTDNSPNYNNLVSSFQSTFQYYQFGNEPSKVETIDPKLQEQLPKEDMPKEHQSVAVQDIPSHDPYAAYSFRYVHPPSINYHHNWQGNYALNMTTLLNRAQNCQEDCDAMDMDPSYFNGINPSMLNAPGAMSQHYATMAHYSLSPASPTSVMSNIPSSLSTPPEEAKKEYEDPLLTFTTAGFKIPDDKFDYSSVLHLENAAMAQSHIARDFELIQFDTEETKHEFLRRCGNPFSNLSATAPIPEAEYCAQLNPGKGGRLTVYEPMYKSYISTKVLEDYFLNGTVIKPRPGNPKCLSKVDIHGQCRYCGEFLVMRNHSYSSHMYSKHGISATTNNVLPLPTKISSIENKRGGIKLQGYCSICRTNVDLNERAKENEWISWFYHQQAHNVVERKQ</sequence>
<dbReference type="GeneID" id="2908603"/>
<evidence type="ECO:0000313" key="3">
    <source>
        <dbReference type="Proteomes" id="UP000182444"/>
    </source>
</evidence>
<dbReference type="Pfam" id="PF14616">
    <property type="entry name" value="Rua1_C"/>
    <property type="match status" value="1"/>
</dbReference>
<dbReference type="AlphaFoldDB" id="A0A1H6Q0N5"/>
<dbReference type="RefSeq" id="XP_505291.1">
    <property type="nucleotide sequence ID" value="XM_505291.3"/>
</dbReference>
<reference evidence="2 3" key="1">
    <citation type="journal article" date="2016" name="PLoS ONE">
        <title>Sequence Assembly of Yarrowia lipolytica Strain W29/CLIB89 Shows Transposable Element Diversity.</title>
        <authorList>
            <person name="Magnan C."/>
            <person name="Yu J."/>
            <person name="Chang I."/>
            <person name="Jahn E."/>
            <person name="Kanomata Y."/>
            <person name="Wu J."/>
            <person name="Zeller M."/>
            <person name="Oakes M."/>
            <person name="Baldi P."/>
            <person name="Sandmeyer S."/>
        </authorList>
    </citation>
    <scope>NUCLEOTIDE SEQUENCE [LARGE SCALE GENOMIC DNA]</scope>
    <source>
        <strain evidence="3">CLIB89(W29)</strain>
    </source>
</reference>
<accession>A0A1H6Q0N5</accession>
<feature type="domain" description="Transcription regulator Rua1 C-terminal" evidence="1">
    <location>
        <begin position="308"/>
        <end position="396"/>
    </location>
</feature>
<dbReference type="KEGG" id="yli:2908603"/>